<sequence length="316" mass="35945">MKNKLLLLVFLLLFTRVGFAKTIVTYQGQIDFTQNQFDLVFNIGEQPPFVFKVQKKSMHKYMLSLDVDHFKTALWDISSKISIDFELGQQSFFGNLRSQYSLIDYKPIRELASSFEVKDNYLYITALSFGDVSTEGGIGLKAPYSLNMIFHLYDMPMKNFLGFWMQKKTVEAEGHVSGKIKVSGDLAGISLKGDLSSFNGEIEKLKYDSVYLNAEGIYPKLYVADSKLSEKEGLTFMLEGVVNLADKKNFKKQIKALKLSPVVKDSSSKTEWTIIRKKDEEAGSVETNYFLRKEKRLDPSMHEGVGVLGVEKKMTF</sequence>
<accession>A0A3B1E2V1</accession>
<proteinExistence type="predicted"/>
<organism evidence="1">
    <name type="scientific">hydrothermal vent metagenome</name>
    <dbReference type="NCBI Taxonomy" id="652676"/>
    <lineage>
        <taxon>unclassified sequences</taxon>
        <taxon>metagenomes</taxon>
        <taxon>ecological metagenomes</taxon>
    </lineage>
</organism>
<evidence type="ECO:0000313" key="1">
    <source>
        <dbReference type="EMBL" id="VAX36337.1"/>
    </source>
</evidence>
<dbReference type="EMBL" id="UOGJ01000093">
    <property type="protein sequence ID" value="VAX36337.1"/>
    <property type="molecule type" value="Genomic_DNA"/>
</dbReference>
<gene>
    <name evidence="1" type="ORF">MNBD_UNCLBAC01-2051</name>
</gene>
<dbReference type="AlphaFoldDB" id="A0A3B1E2V1"/>
<name>A0A3B1E2V1_9ZZZZ</name>
<reference evidence="1" key="1">
    <citation type="submission" date="2018-06" db="EMBL/GenBank/DDBJ databases">
        <authorList>
            <person name="Zhirakovskaya E."/>
        </authorList>
    </citation>
    <scope>NUCLEOTIDE SEQUENCE</scope>
</reference>
<protein>
    <submittedName>
        <fullName evidence="1">Uncharacterized protein</fullName>
    </submittedName>
</protein>